<organism evidence="2 3">
    <name type="scientific">Quercus rubra</name>
    <name type="common">Northern red oak</name>
    <name type="synonym">Quercus borealis</name>
    <dbReference type="NCBI Taxonomy" id="3512"/>
    <lineage>
        <taxon>Eukaryota</taxon>
        <taxon>Viridiplantae</taxon>
        <taxon>Streptophyta</taxon>
        <taxon>Embryophyta</taxon>
        <taxon>Tracheophyta</taxon>
        <taxon>Spermatophyta</taxon>
        <taxon>Magnoliopsida</taxon>
        <taxon>eudicotyledons</taxon>
        <taxon>Gunneridae</taxon>
        <taxon>Pentapetalae</taxon>
        <taxon>rosids</taxon>
        <taxon>fabids</taxon>
        <taxon>Fagales</taxon>
        <taxon>Fagaceae</taxon>
        <taxon>Quercus</taxon>
    </lineage>
</organism>
<feature type="region of interest" description="Disordered" evidence="1">
    <location>
        <begin position="1"/>
        <end position="39"/>
    </location>
</feature>
<protein>
    <submittedName>
        <fullName evidence="2">Uncharacterized protein</fullName>
    </submittedName>
</protein>
<proteinExistence type="predicted"/>
<name>A0AAN7FZW4_QUERU</name>
<evidence type="ECO:0000313" key="3">
    <source>
        <dbReference type="Proteomes" id="UP001324115"/>
    </source>
</evidence>
<dbReference type="Proteomes" id="UP001324115">
    <property type="component" value="Unassembled WGS sequence"/>
</dbReference>
<comment type="caution">
    <text evidence="2">The sequence shown here is derived from an EMBL/GenBank/DDBJ whole genome shotgun (WGS) entry which is preliminary data.</text>
</comment>
<feature type="compositionally biased region" description="Basic and acidic residues" evidence="1">
    <location>
        <begin position="30"/>
        <end position="39"/>
    </location>
</feature>
<dbReference type="EMBL" id="JAXUIC010000002">
    <property type="protein sequence ID" value="KAK4599315.1"/>
    <property type="molecule type" value="Genomic_DNA"/>
</dbReference>
<evidence type="ECO:0000256" key="1">
    <source>
        <dbReference type="SAM" id="MobiDB-lite"/>
    </source>
</evidence>
<gene>
    <name evidence="2" type="ORF">RGQ29_009401</name>
</gene>
<sequence length="91" mass="9557">MNMSKGNEEVNEQGARETKVVETVDYQSHPGEDREPTKEAVHVVHLTRDNKRDSGVGGGPGGKLASAAASVASTIRSAKDAILGTGKNNNK</sequence>
<accession>A0AAN7FZW4</accession>
<reference evidence="2 3" key="1">
    <citation type="journal article" date="2023" name="G3 (Bethesda)">
        <title>A haplotype-resolved chromosome-scale genome for Quercus rubra L. provides insights into the genetics of adaptive traits for red oak species.</title>
        <authorList>
            <person name="Kapoor B."/>
            <person name="Jenkins J."/>
            <person name="Schmutz J."/>
            <person name="Zhebentyayeva T."/>
            <person name="Kuelheim C."/>
            <person name="Coggeshall M."/>
            <person name="Heim C."/>
            <person name="Lasky J.R."/>
            <person name="Leites L."/>
            <person name="Islam-Faridi N."/>
            <person name="Romero-Severson J."/>
            <person name="DeLeo V.L."/>
            <person name="Lucas S.M."/>
            <person name="Lazic D."/>
            <person name="Gailing O."/>
            <person name="Carlson J."/>
            <person name="Staton M."/>
        </authorList>
    </citation>
    <scope>NUCLEOTIDE SEQUENCE [LARGE SCALE GENOMIC DNA]</scope>
    <source>
        <strain evidence="2">Pseudo-F2</strain>
    </source>
</reference>
<dbReference type="AlphaFoldDB" id="A0AAN7FZW4"/>
<evidence type="ECO:0000313" key="2">
    <source>
        <dbReference type="EMBL" id="KAK4599315.1"/>
    </source>
</evidence>
<keyword evidence="3" id="KW-1185">Reference proteome</keyword>